<accession>A0A0E9W6W4</accession>
<dbReference type="AlphaFoldDB" id="A0A0E9W6W4"/>
<dbReference type="EMBL" id="GBXM01023277">
    <property type="protein sequence ID" value="JAH85300.1"/>
    <property type="molecule type" value="Transcribed_RNA"/>
</dbReference>
<proteinExistence type="predicted"/>
<organism evidence="1">
    <name type="scientific">Anguilla anguilla</name>
    <name type="common">European freshwater eel</name>
    <name type="synonym">Muraena anguilla</name>
    <dbReference type="NCBI Taxonomy" id="7936"/>
    <lineage>
        <taxon>Eukaryota</taxon>
        <taxon>Metazoa</taxon>
        <taxon>Chordata</taxon>
        <taxon>Craniata</taxon>
        <taxon>Vertebrata</taxon>
        <taxon>Euteleostomi</taxon>
        <taxon>Actinopterygii</taxon>
        <taxon>Neopterygii</taxon>
        <taxon>Teleostei</taxon>
        <taxon>Anguilliformes</taxon>
        <taxon>Anguillidae</taxon>
        <taxon>Anguilla</taxon>
    </lineage>
</organism>
<protein>
    <submittedName>
        <fullName evidence="1">Uncharacterized protein</fullName>
    </submittedName>
</protein>
<reference evidence="1" key="2">
    <citation type="journal article" date="2015" name="Fish Shellfish Immunol.">
        <title>Early steps in the European eel (Anguilla anguilla)-Vibrio vulnificus interaction in the gills: Role of the RtxA13 toxin.</title>
        <authorList>
            <person name="Callol A."/>
            <person name="Pajuelo D."/>
            <person name="Ebbesson L."/>
            <person name="Teles M."/>
            <person name="MacKenzie S."/>
            <person name="Amaro C."/>
        </authorList>
    </citation>
    <scope>NUCLEOTIDE SEQUENCE</scope>
</reference>
<name>A0A0E9W6W4_ANGAN</name>
<evidence type="ECO:0000313" key="1">
    <source>
        <dbReference type="EMBL" id="JAH85300.1"/>
    </source>
</evidence>
<sequence length="60" mass="6886">MSSVNLTDYTINTEETFLALMVQQKKKANVISARRIWSLCCNIDQTASLWRDFVTLTNVC</sequence>
<reference evidence="1" key="1">
    <citation type="submission" date="2014-11" db="EMBL/GenBank/DDBJ databases">
        <authorList>
            <person name="Amaro Gonzalez C."/>
        </authorList>
    </citation>
    <scope>NUCLEOTIDE SEQUENCE</scope>
</reference>